<comment type="caution">
    <text evidence="3">The sequence shown here is derived from an EMBL/GenBank/DDBJ whole genome shotgun (WGS) entry which is preliminary data.</text>
</comment>
<dbReference type="Gene3D" id="3.30.420.10">
    <property type="entry name" value="Ribonuclease H-like superfamily/Ribonuclease H"/>
    <property type="match status" value="1"/>
</dbReference>
<keyword evidence="4" id="KW-1185">Reference proteome</keyword>
<dbReference type="RefSeq" id="WP_208412300.1">
    <property type="nucleotide sequence ID" value="NZ_JAASQL010000001.1"/>
</dbReference>
<dbReference type="PROSITE" id="PS50994">
    <property type="entry name" value="INTEGRASE"/>
    <property type="match status" value="1"/>
</dbReference>
<dbReference type="SUPFAM" id="SSF53098">
    <property type="entry name" value="Ribonuclease H-like"/>
    <property type="match status" value="1"/>
</dbReference>
<evidence type="ECO:0000313" key="4">
    <source>
        <dbReference type="Proteomes" id="UP000745859"/>
    </source>
</evidence>
<sequence>MYEYHSNTLSIPAKLLYDDWALIAYETYKTWCKRGKLVRTKQGRGASNEAFVSYKDLPLDIKNICLKELGDPKKVAVKNILVEYLVPDHNAISFFAQHRKPDGQPLAQDIQVIRATNVMILNAIRTVLNDYGVASKAFGRKKTHIWKNISDAVNAIPTREWKYSLPGNDRSLYRRYNEYLKNGYACFIHKNEGNEHKLKLKQEVKDFLLATYCLPIKYTTPELLEKYNNVKDDNSWPSISESAVNQFLDQPENKRIWMLARHGKEDWAKEFKHTLTRNKKGWFPNVYWAIDGTKLDWVHFWDDSSNNMGAKLKIDVVFDVFSEKIIGWSLSFTESHVDHFKAIKMAVNEAGCRPYLFTYDNQSGHKMDRMQNLYSSLVAKSDDDGKNGGTHYPHKVGEHNSPAEQLFKRLQQQVITKFWFSDGQSIKVRRADNRMNEDFVYDNKDILKTPEELYQAWETAVNLWNDKKHPHLKKLTRTQVYNQEMPQKQSLSLFDIMDKMWIEEKNRPVTYKKHGLDLRIGDVKYQYEVLDVDGNIDLEFRRKYIGKKFIIRYDPEYLDGYIQLCLMDENKKVVNIANAQPKRNHQAVPILMQDGDNEKRKEDMKVRDIEFARDEADYKALVRRTGISREKMIEDQDLLVKFKGRLPKDQRSKVESSENLTSIASRF</sequence>
<accession>A0ABX0U844</accession>
<organism evidence="3 4">
    <name type="scientific">Wenyingzhuangia heitensis</name>
    <dbReference type="NCBI Taxonomy" id="1487859"/>
    <lineage>
        <taxon>Bacteria</taxon>
        <taxon>Pseudomonadati</taxon>
        <taxon>Bacteroidota</taxon>
        <taxon>Flavobacteriia</taxon>
        <taxon>Flavobacteriales</taxon>
        <taxon>Flavobacteriaceae</taxon>
        <taxon>Wenyingzhuangia</taxon>
    </lineage>
</organism>
<proteinExistence type="predicted"/>
<feature type="compositionally biased region" description="Polar residues" evidence="1">
    <location>
        <begin position="657"/>
        <end position="667"/>
    </location>
</feature>
<name>A0ABX0U844_9FLAO</name>
<dbReference type="Proteomes" id="UP000745859">
    <property type="component" value="Unassembled WGS sequence"/>
</dbReference>
<evidence type="ECO:0000256" key="1">
    <source>
        <dbReference type="SAM" id="MobiDB-lite"/>
    </source>
</evidence>
<protein>
    <recommendedName>
        <fullName evidence="2">Integrase catalytic domain-containing protein</fullName>
    </recommendedName>
</protein>
<evidence type="ECO:0000259" key="2">
    <source>
        <dbReference type="PROSITE" id="PS50994"/>
    </source>
</evidence>
<dbReference type="EMBL" id="JAASQL010000001">
    <property type="protein sequence ID" value="NIJ45022.1"/>
    <property type="molecule type" value="Genomic_DNA"/>
</dbReference>
<feature type="domain" description="Integrase catalytic" evidence="2">
    <location>
        <begin position="280"/>
        <end position="458"/>
    </location>
</feature>
<feature type="region of interest" description="Disordered" evidence="1">
    <location>
        <begin position="648"/>
        <end position="667"/>
    </location>
</feature>
<reference evidence="3 4" key="1">
    <citation type="submission" date="2020-03" db="EMBL/GenBank/DDBJ databases">
        <title>Genomic Encyclopedia of Type Strains, Phase IV (KMG-IV): sequencing the most valuable type-strain genomes for metagenomic binning, comparative biology and taxonomic classification.</title>
        <authorList>
            <person name="Goeker M."/>
        </authorList>
    </citation>
    <scope>NUCLEOTIDE SEQUENCE [LARGE SCALE GENOMIC DNA]</scope>
    <source>
        <strain evidence="3 4">DSM 101599</strain>
    </source>
</reference>
<dbReference type="InterPro" id="IPR012337">
    <property type="entry name" value="RNaseH-like_sf"/>
</dbReference>
<dbReference type="InterPro" id="IPR036397">
    <property type="entry name" value="RNaseH_sf"/>
</dbReference>
<dbReference type="InterPro" id="IPR001584">
    <property type="entry name" value="Integrase_cat-core"/>
</dbReference>
<evidence type="ECO:0000313" key="3">
    <source>
        <dbReference type="EMBL" id="NIJ45022.1"/>
    </source>
</evidence>
<gene>
    <name evidence="3" type="ORF">FHR24_001461</name>
</gene>